<reference evidence="14" key="1">
    <citation type="submission" date="2016-09" db="EMBL/GenBank/DDBJ databases">
        <authorList>
            <person name="Hebert L."/>
            <person name="Moumen B."/>
        </authorList>
    </citation>
    <scope>NUCLEOTIDE SEQUENCE [LARGE SCALE GENOMIC DNA]</scope>
    <source>
        <strain evidence="14">OVI</strain>
    </source>
</reference>
<evidence type="ECO:0000256" key="2">
    <source>
        <dbReference type="ARBA" id="ARBA00022555"/>
    </source>
</evidence>
<dbReference type="GO" id="GO:0002161">
    <property type="term" value="F:aminoacyl-tRNA deacylase activity"/>
    <property type="evidence" value="ECO:0007669"/>
    <property type="project" value="TreeGrafter"/>
</dbReference>
<evidence type="ECO:0000256" key="12">
    <source>
        <dbReference type="HAMAP-Rule" id="MF_03133"/>
    </source>
</evidence>
<dbReference type="PRINTS" id="PR00980">
    <property type="entry name" value="TRNASYNTHALA"/>
</dbReference>
<dbReference type="InterPro" id="IPR002318">
    <property type="entry name" value="Ala-tRNA-lgiase_IIc"/>
</dbReference>
<dbReference type="PANTHER" id="PTHR11777:SF9">
    <property type="entry name" value="ALANINE--TRNA LIGASE, CYTOPLASMIC"/>
    <property type="match status" value="1"/>
</dbReference>
<comment type="subcellular location">
    <subcellularLocation>
        <location evidence="12">Mitochondrion</location>
    </subcellularLocation>
    <subcellularLocation>
        <location evidence="12">Cytoplasm</location>
    </subcellularLocation>
</comment>
<evidence type="ECO:0000256" key="5">
    <source>
        <dbReference type="ARBA" id="ARBA00022741"/>
    </source>
</evidence>
<comment type="catalytic activity">
    <reaction evidence="11 12">
        <text>tRNA(Ala) + L-alanine + ATP = L-alanyl-tRNA(Ala) + AMP + diphosphate</text>
        <dbReference type="Rhea" id="RHEA:12540"/>
        <dbReference type="Rhea" id="RHEA-COMP:9657"/>
        <dbReference type="Rhea" id="RHEA-COMP:9923"/>
        <dbReference type="ChEBI" id="CHEBI:30616"/>
        <dbReference type="ChEBI" id="CHEBI:33019"/>
        <dbReference type="ChEBI" id="CHEBI:57972"/>
        <dbReference type="ChEBI" id="CHEBI:78442"/>
        <dbReference type="ChEBI" id="CHEBI:78497"/>
        <dbReference type="ChEBI" id="CHEBI:456215"/>
        <dbReference type="EC" id="6.1.1.7"/>
    </reaction>
</comment>
<evidence type="ECO:0000256" key="8">
    <source>
        <dbReference type="ARBA" id="ARBA00022884"/>
    </source>
</evidence>
<keyword evidence="6 12" id="KW-0862">Zinc</keyword>
<dbReference type="FunFam" id="2.40.30.130:FF:000015">
    <property type="entry name" value="Alanine--tRNA ligase"/>
    <property type="match status" value="1"/>
</dbReference>
<dbReference type="InterPro" id="IPR018163">
    <property type="entry name" value="Thr/Ala-tRNA-synth_IIc_edit"/>
</dbReference>
<keyword evidence="8 12" id="KW-0694">RNA-binding</keyword>
<dbReference type="VEuPathDB" id="TriTrypDB:TEOVI_000748300"/>
<dbReference type="FunFam" id="3.30.980.10:FF:000004">
    <property type="entry name" value="Alanine--tRNA ligase, cytoplasmic"/>
    <property type="match status" value="1"/>
</dbReference>
<evidence type="ECO:0000256" key="7">
    <source>
        <dbReference type="ARBA" id="ARBA00022840"/>
    </source>
</evidence>
<dbReference type="RefSeq" id="XP_067076877.1">
    <property type="nucleotide sequence ID" value="XM_067220776.1"/>
</dbReference>
<evidence type="ECO:0000313" key="15">
    <source>
        <dbReference type="Proteomes" id="UP000195570"/>
    </source>
</evidence>
<dbReference type="PANTHER" id="PTHR11777">
    <property type="entry name" value="ALANYL-TRNA SYNTHETASE"/>
    <property type="match status" value="1"/>
</dbReference>
<dbReference type="FunFam" id="3.10.310.40:FF:000001">
    <property type="entry name" value="Alanine--tRNA ligase"/>
    <property type="match status" value="1"/>
</dbReference>
<dbReference type="GO" id="GO:0070143">
    <property type="term" value="P:mitochondrial alanyl-tRNA aminoacylation"/>
    <property type="evidence" value="ECO:0007669"/>
    <property type="project" value="UniProtKB-UniRule"/>
</dbReference>
<comment type="subunit">
    <text evidence="12">Monomer.</text>
</comment>
<dbReference type="InterPro" id="IPR018162">
    <property type="entry name" value="Ala-tRNA-ligase_IIc_anticod-bd"/>
</dbReference>
<dbReference type="InterPro" id="IPR009000">
    <property type="entry name" value="Transl_B-barrel_sf"/>
</dbReference>
<evidence type="ECO:0000256" key="9">
    <source>
        <dbReference type="ARBA" id="ARBA00022917"/>
    </source>
</evidence>
<dbReference type="CDD" id="cd00673">
    <property type="entry name" value="AlaRS_core"/>
    <property type="match status" value="1"/>
</dbReference>
<dbReference type="InterPro" id="IPR045864">
    <property type="entry name" value="aa-tRNA-synth_II/BPL/LPL"/>
</dbReference>
<dbReference type="FunFam" id="3.30.930.10:FF:000011">
    <property type="entry name" value="Alanine--tRNA ligase, cytoplasmic"/>
    <property type="match status" value="1"/>
</dbReference>
<feature type="domain" description="Alanyl-transfer RNA synthetases family profile" evidence="13">
    <location>
        <begin position="8"/>
        <end position="772"/>
    </location>
</feature>
<dbReference type="GO" id="GO:0000049">
    <property type="term" value="F:tRNA binding"/>
    <property type="evidence" value="ECO:0007669"/>
    <property type="project" value="UniProtKB-KW"/>
</dbReference>
<evidence type="ECO:0000256" key="1">
    <source>
        <dbReference type="ARBA" id="ARBA00008429"/>
    </source>
</evidence>
<dbReference type="PROSITE" id="PS50860">
    <property type="entry name" value="AA_TRNA_LIGASE_II_ALA"/>
    <property type="match status" value="1"/>
</dbReference>
<keyword evidence="7 12" id="KW-0067">ATP-binding</keyword>
<dbReference type="Gene3D" id="3.30.980.10">
    <property type="entry name" value="Threonyl-trna Synthetase, Chain A, domain 2"/>
    <property type="match status" value="1"/>
</dbReference>
<keyword evidence="2 12" id="KW-0820">tRNA-binding</keyword>
<dbReference type="EC" id="6.1.1.7" evidence="12"/>
<dbReference type="InterPro" id="IPR003156">
    <property type="entry name" value="DHHA1_dom"/>
</dbReference>
<dbReference type="GO" id="GO:0004813">
    <property type="term" value="F:alanine-tRNA ligase activity"/>
    <property type="evidence" value="ECO:0007669"/>
    <property type="project" value="UniProtKB-UniRule"/>
</dbReference>
<dbReference type="NCBIfam" id="TIGR00344">
    <property type="entry name" value="alaS"/>
    <property type="match status" value="1"/>
</dbReference>
<keyword evidence="9 12" id="KW-0648">Protein biosynthesis</keyword>
<comment type="similarity">
    <text evidence="1">Belongs to the class-II aminoacyl-tRNA synthetase family. Alax-L subfamily.</text>
</comment>
<comment type="cofactor">
    <cofactor evidence="12">
        <name>Zn(2+)</name>
        <dbReference type="ChEBI" id="CHEBI:29105"/>
    </cofactor>
    <text evidence="12">Binds 1 zinc ion per subunit.</text>
</comment>
<keyword evidence="10 12" id="KW-0030">Aminoacyl-tRNA synthetase</keyword>
<dbReference type="InterPro" id="IPR012947">
    <property type="entry name" value="tRNA_SAD"/>
</dbReference>
<dbReference type="InterPro" id="IPR018164">
    <property type="entry name" value="Ala-tRNA-synth_IIc_N"/>
</dbReference>
<keyword evidence="12" id="KW-0963">Cytoplasm</keyword>
<dbReference type="InterPro" id="IPR018165">
    <property type="entry name" value="Ala-tRNA-synth_IIc_core"/>
</dbReference>
<feature type="binding site" evidence="12">
    <location>
        <position position="607"/>
    </location>
    <ligand>
        <name>Zn(2+)</name>
        <dbReference type="ChEBI" id="CHEBI:29105"/>
    </ligand>
</feature>
<dbReference type="GO" id="GO:0005524">
    <property type="term" value="F:ATP binding"/>
    <property type="evidence" value="ECO:0007669"/>
    <property type="project" value="UniProtKB-UniRule"/>
</dbReference>
<dbReference type="SUPFAM" id="SSF101353">
    <property type="entry name" value="Putative anticodon-binding domain of alanyl-tRNA synthetase (AlaRS)"/>
    <property type="match status" value="1"/>
</dbReference>
<evidence type="ECO:0000256" key="4">
    <source>
        <dbReference type="ARBA" id="ARBA00022723"/>
    </source>
</evidence>
<comment type="domain">
    <text evidence="12">Consists of three domains; the N-terminal catalytic domain, the editing domain and the C-terminal C-Ala domain. The editing domain removes incorrectly charged amino acids, while the C-Ala domain, along with tRNA(Ala), serves as a bridge to cooperatively bring together the editing and aminoacylation centers thus stimulating deacylation of misacylated tRNAs.</text>
</comment>
<gene>
    <name evidence="14" type="ORF">TEOVI_000748300</name>
</gene>
<dbReference type="Gene3D" id="3.30.930.10">
    <property type="entry name" value="Bira Bifunctional Protein, Domain 2"/>
    <property type="match status" value="1"/>
</dbReference>
<accession>A0A1G4I0Q7</accession>
<dbReference type="Gene3D" id="2.40.30.130">
    <property type="match status" value="1"/>
</dbReference>
<evidence type="ECO:0000256" key="3">
    <source>
        <dbReference type="ARBA" id="ARBA00022598"/>
    </source>
</evidence>
<evidence type="ECO:0000256" key="10">
    <source>
        <dbReference type="ARBA" id="ARBA00023146"/>
    </source>
</evidence>
<dbReference type="HAMAP" id="MF_00036_B">
    <property type="entry name" value="Ala_tRNA_synth_B"/>
    <property type="match status" value="1"/>
</dbReference>
<dbReference type="GeneID" id="92381417"/>
<name>A0A1G4I0Q7_TRYEQ</name>
<dbReference type="SUPFAM" id="SSF55186">
    <property type="entry name" value="ThrRS/AlaRS common domain"/>
    <property type="match status" value="1"/>
</dbReference>
<dbReference type="Pfam" id="PF01411">
    <property type="entry name" value="tRNA-synt_2c"/>
    <property type="match status" value="1"/>
</dbReference>
<dbReference type="InterPro" id="IPR050058">
    <property type="entry name" value="Ala-tRNA_ligase"/>
</dbReference>
<dbReference type="Pfam" id="PF02272">
    <property type="entry name" value="DHHA1"/>
    <property type="match status" value="1"/>
</dbReference>
<evidence type="ECO:0000259" key="13">
    <source>
        <dbReference type="PROSITE" id="PS50860"/>
    </source>
</evidence>
<dbReference type="InterPro" id="IPR023033">
    <property type="entry name" value="Ala_tRNA_ligase_euk/bac"/>
</dbReference>
<comment type="function">
    <text evidence="12">Catalyzes the attachment of alanine to tRNA(Ala) in a two-step reaction: alanine is first activated by ATP to form Ala-AMP and then transferred to the acceptor end of tRNA(Ala). Also edits incorrectly charged tRNA(Ala) via its editing domain.</text>
</comment>
<organism evidence="14 15">
    <name type="scientific">Trypanosoma equiperdum</name>
    <dbReference type="NCBI Taxonomy" id="5694"/>
    <lineage>
        <taxon>Eukaryota</taxon>
        <taxon>Discoba</taxon>
        <taxon>Euglenozoa</taxon>
        <taxon>Kinetoplastea</taxon>
        <taxon>Metakinetoplastina</taxon>
        <taxon>Trypanosomatida</taxon>
        <taxon>Trypanosomatidae</taxon>
        <taxon>Trypanosoma</taxon>
    </lineage>
</organism>
<evidence type="ECO:0000256" key="11">
    <source>
        <dbReference type="ARBA" id="ARBA00048300"/>
    </source>
</evidence>
<proteinExistence type="inferred from homology"/>
<dbReference type="Pfam" id="PF07973">
    <property type="entry name" value="tRNA_SAD"/>
    <property type="match status" value="1"/>
</dbReference>
<comment type="caution">
    <text evidence="14">The sequence shown here is derived from an EMBL/GenBank/DDBJ whole genome shotgun (WGS) entry which is preliminary data.</text>
</comment>
<dbReference type="SMR" id="A0A1G4I0Q7"/>
<keyword evidence="4 12" id="KW-0479">Metal-binding</keyword>
<dbReference type="Gene3D" id="3.10.310.40">
    <property type="match status" value="1"/>
</dbReference>
<keyword evidence="15" id="KW-1185">Reference proteome</keyword>
<dbReference type="AlphaFoldDB" id="A0A1G4I0Q7"/>
<dbReference type="SUPFAM" id="SSF55681">
    <property type="entry name" value="Class II aaRS and biotin synthetases"/>
    <property type="match status" value="1"/>
</dbReference>
<feature type="binding site" evidence="12">
    <location>
        <position position="729"/>
    </location>
    <ligand>
        <name>Zn(2+)</name>
        <dbReference type="ChEBI" id="CHEBI:29105"/>
    </ligand>
</feature>
<keyword evidence="3 12" id="KW-0436">Ligase</keyword>
<dbReference type="GO" id="GO:0008270">
    <property type="term" value="F:zinc ion binding"/>
    <property type="evidence" value="ECO:0007669"/>
    <property type="project" value="UniProtKB-UniRule"/>
</dbReference>
<protein>
    <recommendedName>
        <fullName evidence="12">Alanine--tRNA ligase</fullName>
        <ecNumber evidence="12">6.1.1.7</ecNumber>
    </recommendedName>
    <alternativeName>
        <fullName evidence="12">Alanyl-tRNA synthetase</fullName>
        <shortName evidence="12">AlaRS</shortName>
    </alternativeName>
</protein>
<dbReference type="GO" id="GO:0005739">
    <property type="term" value="C:mitochondrion"/>
    <property type="evidence" value="ECO:0007669"/>
    <property type="project" value="UniProtKB-SubCell"/>
</dbReference>
<sequence>MTKAVTEWPVNRVRQEFVSFFEQRGHTFVPSSAVVPHNDPTLLFTNAGMNQFKNLFLGTADPNTDFGRLTRAVNSQLCIRAGGKHNDLDDVGRDTYHHTFFEMLGSWSFGDYFKREAILWSWELLTEVYKLPKDRLYATYFEGDPANGIEADEESKQLWLQLLPASRVIAGNAKDNFWEMGDVGPCGPCSEIHFDRIGGRDAADLVNKDDPMVLEVWNLVFMQFERRAGGVIVPLPKMHVDTGMGLERLTSILQGADSNYDTDAWTPLFDTIQKVTGFEKSYAEVRHDTCDATVAYRAVADHIRCLTVALADGAMPDSVGRGFVLRRIIRRAVRYGVQFLGAKVGFFHQLVDSVVSSLGPFFKHIQEPRTVQRIKGVLADEETSFARTWETGLKHFNKAVAEAVNNVISGENAFILHDRYGFPVDLTSLLAEKANMSVDLEGFHATMKASQLSSGRVAAAKTFIDVHQLEELKAGGVSPTDDSAKYTWKKHVAEVKAIFDKKSGSFVDVLLPDSEMGPEDIGIILDVTNFYAEAGGQIYDTGCIVAAPDAIFDVRKVYNVGGYIVHVGGMRSVEDGAAAPIPVTASVELQVDYERRLPIAANHTSTHILNWCLRRVLEEEAKDNFMEVNQKGSLVTPEMLRFDFSYNNKVSLEDLIKVEKLINQIIQQGLEVYRKEIALDAASRIAGLRHMFGEKYPDPVSVISVGVPVEKLIAEPESEEWRAYSTEFCGGTHLSNTQDAQLAVILSEESLMKGIRRMVVATRDAARKAQEGGKALQQEYREIMSRPASDAVAKSLSVLNKKVGDSAIPLVVKNTLREEIDGSIKNVLGALKAQAAQMKEKATEAGRAAAEAYDASAGPLLVRHLTDTGADREALQAYADGFSKAVSGDVGLFLVGSDESKALALVSLPPAFVAKKLDAVSWAKTAVGKGGGKPSAAQSGFPAANTTQVLQKAEVEAAKMMAVLLN</sequence>
<evidence type="ECO:0000256" key="6">
    <source>
        <dbReference type="ARBA" id="ARBA00022833"/>
    </source>
</evidence>
<dbReference type="SUPFAM" id="SSF50447">
    <property type="entry name" value="Translation proteins"/>
    <property type="match status" value="1"/>
</dbReference>
<dbReference type="SMART" id="SM00863">
    <property type="entry name" value="tRNA_SAD"/>
    <property type="match status" value="1"/>
</dbReference>
<feature type="binding site" evidence="12">
    <location>
        <position position="603"/>
    </location>
    <ligand>
        <name>Zn(2+)</name>
        <dbReference type="ChEBI" id="CHEBI:29105"/>
    </ligand>
</feature>
<keyword evidence="12" id="KW-0496">Mitochondrion</keyword>
<dbReference type="EMBL" id="CZPT02000252">
    <property type="protein sequence ID" value="SCU65247.1"/>
    <property type="molecule type" value="Genomic_DNA"/>
</dbReference>
<dbReference type="Proteomes" id="UP000195570">
    <property type="component" value="Unassembled WGS sequence"/>
</dbReference>
<feature type="binding site" evidence="12">
    <location>
        <position position="733"/>
    </location>
    <ligand>
        <name>Zn(2+)</name>
        <dbReference type="ChEBI" id="CHEBI:29105"/>
    </ligand>
</feature>
<evidence type="ECO:0000313" key="14">
    <source>
        <dbReference type="EMBL" id="SCU65247.1"/>
    </source>
</evidence>
<keyword evidence="5 12" id="KW-0547">Nucleotide-binding</keyword>